<dbReference type="InterPro" id="IPR050090">
    <property type="entry name" value="Tyrosine_recombinase_XerCD"/>
</dbReference>
<dbReference type="SUPFAM" id="SSF56349">
    <property type="entry name" value="DNA breaking-rejoining enzymes"/>
    <property type="match status" value="1"/>
</dbReference>
<keyword evidence="6" id="KW-1185">Reference proteome</keyword>
<evidence type="ECO:0000313" key="6">
    <source>
        <dbReference type="Proteomes" id="UP001597308"/>
    </source>
</evidence>
<dbReference type="InterPro" id="IPR002104">
    <property type="entry name" value="Integrase_catalytic"/>
</dbReference>
<keyword evidence="3" id="KW-0233">DNA recombination</keyword>
<dbReference type="CDD" id="cd00796">
    <property type="entry name" value="INT_Rci_Hp1_C"/>
    <property type="match status" value="1"/>
</dbReference>
<gene>
    <name evidence="5" type="ORF">ACFSCV_07915</name>
</gene>
<dbReference type="Gene3D" id="1.10.443.10">
    <property type="entry name" value="Intergrase catalytic core"/>
    <property type="match status" value="1"/>
</dbReference>
<dbReference type="InterPro" id="IPR010998">
    <property type="entry name" value="Integrase_recombinase_N"/>
</dbReference>
<evidence type="ECO:0000259" key="4">
    <source>
        <dbReference type="PROSITE" id="PS51898"/>
    </source>
</evidence>
<keyword evidence="2" id="KW-0238">DNA-binding</keyword>
<organism evidence="5 6">
    <name type="scientific">Methylopila henanensis</name>
    <dbReference type="NCBI Taxonomy" id="873516"/>
    <lineage>
        <taxon>Bacteria</taxon>
        <taxon>Pseudomonadati</taxon>
        <taxon>Pseudomonadota</taxon>
        <taxon>Alphaproteobacteria</taxon>
        <taxon>Hyphomicrobiales</taxon>
        <taxon>Methylopilaceae</taxon>
        <taxon>Methylopila</taxon>
    </lineage>
</organism>
<proteinExistence type="predicted"/>
<evidence type="ECO:0000313" key="5">
    <source>
        <dbReference type="EMBL" id="MFD1702929.1"/>
    </source>
</evidence>
<evidence type="ECO:0000256" key="3">
    <source>
        <dbReference type="ARBA" id="ARBA00023172"/>
    </source>
</evidence>
<name>A0ABW4K431_9HYPH</name>
<evidence type="ECO:0000256" key="2">
    <source>
        <dbReference type="ARBA" id="ARBA00023125"/>
    </source>
</evidence>
<reference evidence="6" key="1">
    <citation type="journal article" date="2019" name="Int. J. Syst. Evol. Microbiol.">
        <title>The Global Catalogue of Microorganisms (GCM) 10K type strain sequencing project: providing services to taxonomists for standard genome sequencing and annotation.</title>
        <authorList>
            <consortium name="The Broad Institute Genomics Platform"/>
            <consortium name="The Broad Institute Genome Sequencing Center for Infectious Disease"/>
            <person name="Wu L."/>
            <person name="Ma J."/>
        </authorList>
    </citation>
    <scope>NUCLEOTIDE SEQUENCE [LARGE SCALE GENOMIC DNA]</scope>
    <source>
        <strain evidence="6">KCTC 23707</strain>
    </source>
</reference>
<evidence type="ECO:0000256" key="1">
    <source>
        <dbReference type="ARBA" id="ARBA00022908"/>
    </source>
</evidence>
<sequence>GVANIRKYRGRWVAQVRRKGIAPRCKSFDTKADAEKWARQLEAEVDRCGTLPDTRVAASTTVAQIIKRYQQEITPLKRSAKSEHQRLNALLRRPIVHRTLTLLSSNDIANYRDERLKTVGPATVIRELNTLSHCIDIARKEWGIVIYDNPCKLVRRPVAPKGRNRRLRAGEEQKLLGAADKGRNPHMRAIIIFAIETAMRRGEIVNLLWEHVDLERRVAHLPMTKNGEPRDVPLSSRAVAAMTSSDRSREGKVFPVSETAVFQAWDHLRGRAGVPDLHFHDLRHEAVSRLFERGFNVVEVSTISGHKELRMLARYTHLRADDLVARLG</sequence>
<dbReference type="PANTHER" id="PTHR30349">
    <property type="entry name" value="PHAGE INTEGRASE-RELATED"/>
    <property type="match status" value="1"/>
</dbReference>
<dbReference type="Gene3D" id="1.10.150.130">
    <property type="match status" value="1"/>
</dbReference>
<dbReference type="RefSeq" id="WP_378798656.1">
    <property type="nucleotide sequence ID" value="NZ_JBHUER010000004.1"/>
</dbReference>
<dbReference type="InterPro" id="IPR013762">
    <property type="entry name" value="Integrase-like_cat_sf"/>
</dbReference>
<dbReference type="PANTHER" id="PTHR30349:SF94">
    <property type="entry name" value="INTEGRASE_RECOMBINASE HI_1414-RELATED"/>
    <property type="match status" value="1"/>
</dbReference>
<dbReference type="Pfam" id="PF00589">
    <property type="entry name" value="Phage_integrase"/>
    <property type="match status" value="1"/>
</dbReference>
<dbReference type="EMBL" id="JBHUER010000004">
    <property type="protein sequence ID" value="MFD1702929.1"/>
    <property type="molecule type" value="Genomic_DNA"/>
</dbReference>
<keyword evidence="1" id="KW-0229">DNA integration</keyword>
<dbReference type="Proteomes" id="UP001597308">
    <property type="component" value="Unassembled WGS sequence"/>
</dbReference>
<accession>A0ABW4K431</accession>
<feature type="non-terminal residue" evidence="5">
    <location>
        <position position="1"/>
    </location>
</feature>
<comment type="caution">
    <text evidence="5">The sequence shown here is derived from an EMBL/GenBank/DDBJ whole genome shotgun (WGS) entry which is preliminary data.</text>
</comment>
<dbReference type="PROSITE" id="PS51898">
    <property type="entry name" value="TYR_RECOMBINASE"/>
    <property type="match status" value="1"/>
</dbReference>
<dbReference type="InterPro" id="IPR011010">
    <property type="entry name" value="DNA_brk_join_enz"/>
</dbReference>
<protein>
    <submittedName>
        <fullName evidence="5">Integrase</fullName>
    </submittedName>
</protein>
<feature type="domain" description="Tyr recombinase" evidence="4">
    <location>
        <begin position="162"/>
        <end position="328"/>
    </location>
</feature>